<dbReference type="Proteomes" id="UP000199372">
    <property type="component" value="Unassembled WGS sequence"/>
</dbReference>
<feature type="region of interest" description="Disordered" evidence="1">
    <location>
        <begin position="82"/>
        <end position="132"/>
    </location>
</feature>
<dbReference type="OrthoDB" id="7951357at2"/>
<dbReference type="AlphaFoldDB" id="A0A1H8GF55"/>
<name>A0A1H8GF55_9RHOB</name>
<feature type="compositionally biased region" description="Low complexity" evidence="1">
    <location>
        <begin position="99"/>
        <end position="121"/>
    </location>
</feature>
<evidence type="ECO:0000313" key="3">
    <source>
        <dbReference type="Proteomes" id="UP000199372"/>
    </source>
</evidence>
<evidence type="ECO:0008006" key="4">
    <source>
        <dbReference type="Google" id="ProtNLM"/>
    </source>
</evidence>
<sequence length="260" mass="26891">MWKFARLSVLALAACGPTLPESGATLDGRPVDYGRGVGFGSYESYEAARIARERELSGAGRPQASVAPTQPVISSEELRAAGLPSGQGGALPSAEPIGAGAPLSASRTAAASSANAGQPAGTVPVTPANNPGISDEQSFDAVTARETIESDAERLARQRAAYRVIQPTAVPQRDGGNDGPNIVAYALNTSNARGQPIYRRSGIALESRSARACQGYASPDLAQEAFLEAGGPERDRLNLDPDGDGFACAWDPAPFRRARG</sequence>
<dbReference type="RefSeq" id="WP_091845306.1">
    <property type="nucleotide sequence ID" value="NZ_FOCM01000004.1"/>
</dbReference>
<gene>
    <name evidence="2" type="ORF">SAMN04488011_10451</name>
</gene>
<accession>A0A1H8GF55</accession>
<keyword evidence="3" id="KW-1185">Reference proteome</keyword>
<evidence type="ECO:0000313" key="2">
    <source>
        <dbReference type="EMBL" id="SEN42429.1"/>
    </source>
</evidence>
<evidence type="ECO:0000256" key="1">
    <source>
        <dbReference type="SAM" id="MobiDB-lite"/>
    </source>
</evidence>
<proteinExistence type="predicted"/>
<protein>
    <recommendedName>
        <fullName evidence="4">Excalibur calcium-binding domain-containing protein</fullName>
    </recommendedName>
</protein>
<organism evidence="2 3">
    <name type="scientific">Palleronia pelagia</name>
    <dbReference type="NCBI Taxonomy" id="387096"/>
    <lineage>
        <taxon>Bacteria</taxon>
        <taxon>Pseudomonadati</taxon>
        <taxon>Pseudomonadota</taxon>
        <taxon>Alphaproteobacteria</taxon>
        <taxon>Rhodobacterales</taxon>
        <taxon>Roseobacteraceae</taxon>
        <taxon>Palleronia</taxon>
    </lineage>
</organism>
<dbReference type="EMBL" id="FOCM01000004">
    <property type="protein sequence ID" value="SEN42429.1"/>
    <property type="molecule type" value="Genomic_DNA"/>
</dbReference>
<reference evidence="3" key="1">
    <citation type="submission" date="2016-10" db="EMBL/GenBank/DDBJ databases">
        <authorList>
            <person name="Varghese N."/>
            <person name="Submissions S."/>
        </authorList>
    </citation>
    <scope>NUCLEOTIDE SEQUENCE [LARGE SCALE GENOMIC DNA]</scope>
    <source>
        <strain evidence="3">DSM 26893</strain>
    </source>
</reference>